<keyword evidence="3" id="KW-1185">Reference proteome</keyword>
<evidence type="ECO:0000313" key="3">
    <source>
        <dbReference type="Proteomes" id="UP001333996"/>
    </source>
</evidence>
<protein>
    <submittedName>
        <fullName evidence="2">Uncharacterized protein</fullName>
    </submittedName>
</protein>
<dbReference type="Proteomes" id="UP001333996">
    <property type="component" value="Unassembled WGS sequence"/>
</dbReference>
<accession>A0ABU7FFV8</accession>
<reference evidence="2" key="1">
    <citation type="submission" date="2024-01" db="EMBL/GenBank/DDBJ databases">
        <title>First draft genome sequence data of TA4-1, the type strain of Gram-positive actinobacterium Streptomyces chiangmaiensis.</title>
        <authorList>
            <person name="Yasawong M."/>
            <person name="Nantapong N."/>
        </authorList>
    </citation>
    <scope>NUCLEOTIDE SEQUENCE</scope>
    <source>
        <strain evidence="2">TA4-1</strain>
    </source>
</reference>
<evidence type="ECO:0000256" key="1">
    <source>
        <dbReference type="SAM" id="MobiDB-lite"/>
    </source>
</evidence>
<proteinExistence type="predicted"/>
<comment type="caution">
    <text evidence="2">The sequence shown here is derived from an EMBL/GenBank/DDBJ whole genome shotgun (WGS) entry which is preliminary data.</text>
</comment>
<sequence length="117" mass="13408">MLRHYGTDLLDWYRGRLSSRRLAVLVKHLPRDSALGRELHGEAADWSVTDYLLAHVVDQLQEANWMFATVNRDEDSEPLDYPEPVHRPGQPHPPKGHSENTPGDSLPSPEELQRFFA</sequence>
<organism evidence="2 3">
    <name type="scientific">Streptomyces chiangmaiensis</name>
    <dbReference type="NCBI Taxonomy" id="766497"/>
    <lineage>
        <taxon>Bacteria</taxon>
        <taxon>Bacillati</taxon>
        <taxon>Actinomycetota</taxon>
        <taxon>Actinomycetes</taxon>
        <taxon>Kitasatosporales</taxon>
        <taxon>Streptomycetaceae</taxon>
        <taxon>Streptomyces</taxon>
    </lineage>
</organism>
<name>A0ABU7FFV8_9ACTN</name>
<evidence type="ECO:0000313" key="2">
    <source>
        <dbReference type="EMBL" id="MED7822965.1"/>
    </source>
</evidence>
<gene>
    <name evidence="2" type="ORF">VXC91_13485</name>
</gene>
<feature type="region of interest" description="Disordered" evidence="1">
    <location>
        <begin position="74"/>
        <end position="117"/>
    </location>
</feature>
<dbReference type="EMBL" id="JAYWVC010000033">
    <property type="protein sequence ID" value="MED7822965.1"/>
    <property type="molecule type" value="Genomic_DNA"/>
</dbReference>